<dbReference type="PANTHER" id="PTHR14136:SF17">
    <property type="entry name" value="BTB_POZ DOMAIN-CONTAINING PROTEIN KCTD9"/>
    <property type="match status" value="1"/>
</dbReference>
<sequence>MSGQLRLPLLTRVVECSSDQSSGLPALRFEDVIEPHRMVLHTADLEHEIPLSTQVGLLKALVDPSHIGPLILSASWVPVSAPKAETVPPQTLSDTSYPTLSPTLLARLPGMALDTDTVIVSGDPFTQVIETPTLAFSPAPVARDTAPVVSVLSACHSALLTICDKRVVQALPVANAPIGDRSAVSTQGGRYHILTVLPIEERSSSSSSPLASLHAIEVVGGQAQWVRVEMNMSPEAFVALEAAQSMAEWGDPSSSVLLGRDTETGSLIVAVGAQDTLTEILSLSTSGSNPTLSLLCHLESPLQASMVTALSCSGGTATLSMRPRVGERAALAKHICLSNGAVYGCAVKGVEHSASSVGTVYRLPPSSSTSPSASDTVESLGQVQIALRDHLSLTLLVDAPQYSVHGTSLLYVDSTHALHALDLTPLRECSLLPAAQERDILLSGMSLPWRDDGSGAIPFKPTLQSGRGCVVTAIALEAETLDVVGCAVYDCATCEWSVSLQPEGSVDTLPMVSNNAITVGDCMYACVRGQLLTVPVAVTSRTPTTLHPQSLTGQPLYSITRSHIVLPTPCGHRLVRVAPDVQICAVSVVECGGVGQGAGEYVGSACVNGVVTGESGCYSVCGGVWSRWSHSERGQEAERETGTERETVLIETPEALASRALSPSTHRVEVSKVGVRSLLAGHRVDEWAFSSCTFTDLSTASLVRCTFTECSLSQCNFSGTSLLDCLFKDCDLADISLSADTSLTNVTFEGCDMPEREEFSDGILAGDIVGLPLTCLTDRDLTQADFDGQEVSGWDLTGSSATSCDFTSVEGLTVEHLSSLISMRGCICSGMAIQGLDLRDTDATGTCFVGADLTGCVLNGANLTDCDLTDANLSRCVGLTPSQLQSMGSVRGATLSGVDMRGWDLHGVDLRGTNLRMCLMGGARVDRSLAEGAIFPLGQDSPTVQRETRDRERERKRRVRFKVAQGVSESQIHCRRLPPPTKCHRCPVYMVVPVGTKHWTLHSEGAGNLCGPSFDEDLVSVEKCHEAIDIECRREGDIITLKSKYGTLKYQCDPHRESTVELWVLRGTTFTLYQ</sequence>
<name>A0A9K3CV08_9EUKA</name>
<evidence type="ECO:0000313" key="2">
    <source>
        <dbReference type="Proteomes" id="UP000265618"/>
    </source>
</evidence>
<dbReference type="Pfam" id="PF13599">
    <property type="entry name" value="Pentapeptide_4"/>
    <property type="match status" value="1"/>
</dbReference>
<dbReference type="InterPro" id="IPR051082">
    <property type="entry name" value="Pentapeptide-BTB/POZ_domain"/>
</dbReference>
<evidence type="ECO:0000313" key="1">
    <source>
        <dbReference type="EMBL" id="GIQ83823.1"/>
    </source>
</evidence>
<dbReference type="PANTHER" id="PTHR14136">
    <property type="entry name" value="BTB_POZ DOMAIN-CONTAINING PROTEIN KCTD9"/>
    <property type="match status" value="1"/>
</dbReference>
<reference evidence="1 2" key="1">
    <citation type="journal article" date="2018" name="PLoS ONE">
        <title>The draft genome of Kipferlia bialata reveals reductive genome evolution in fornicate parasites.</title>
        <authorList>
            <person name="Tanifuji G."/>
            <person name="Takabayashi S."/>
            <person name="Kume K."/>
            <person name="Takagi M."/>
            <person name="Nakayama T."/>
            <person name="Kamikawa R."/>
            <person name="Inagaki Y."/>
            <person name="Hashimoto T."/>
        </authorList>
    </citation>
    <scope>NUCLEOTIDE SEQUENCE [LARGE SCALE GENOMIC DNA]</scope>
    <source>
        <strain evidence="1">NY0173</strain>
    </source>
</reference>
<proteinExistence type="predicted"/>
<gene>
    <name evidence="1" type="ORF">KIPB_005207</name>
</gene>
<keyword evidence="2" id="KW-1185">Reference proteome</keyword>
<dbReference type="OrthoDB" id="9989223at2759"/>
<dbReference type="InterPro" id="IPR001646">
    <property type="entry name" value="5peptide_repeat"/>
</dbReference>
<accession>A0A9K3CV08</accession>
<organism evidence="1 2">
    <name type="scientific">Kipferlia bialata</name>
    <dbReference type="NCBI Taxonomy" id="797122"/>
    <lineage>
        <taxon>Eukaryota</taxon>
        <taxon>Metamonada</taxon>
        <taxon>Carpediemonas-like organisms</taxon>
        <taxon>Kipferlia</taxon>
    </lineage>
</organism>
<dbReference type="Gene3D" id="2.160.20.80">
    <property type="entry name" value="E3 ubiquitin-protein ligase SopA"/>
    <property type="match status" value="2"/>
</dbReference>
<dbReference type="AlphaFoldDB" id="A0A9K3CV08"/>
<dbReference type="SUPFAM" id="SSF141571">
    <property type="entry name" value="Pentapeptide repeat-like"/>
    <property type="match status" value="1"/>
</dbReference>
<protein>
    <submittedName>
        <fullName evidence="1">Uncharacterized protein</fullName>
    </submittedName>
</protein>
<comment type="caution">
    <text evidence="1">The sequence shown here is derived from an EMBL/GenBank/DDBJ whole genome shotgun (WGS) entry which is preliminary data.</text>
</comment>
<dbReference type="Pfam" id="PF00805">
    <property type="entry name" value="Pentapeptide"/>
    <property type="match status" value="2"/>
</dbReference>
<dbReference type="Proteomes" id="UP000265618">
    <property type="component" value="Unassembled WGS sequence"/>
</dbReference>
<dbReference type="EMBL" id="BDIP01001195">
    <property type="protein sequence ID" value="GIQ83823.1"/>
    <property type="molecule type" value="Genomic_DNA"/>
</dbReference>